<name>A0A482W4Z3_ASBVE</name>
<dbReference type="OrthoDB" id="6704081at2759"/>
<dbReference type="EMBL" id="QDEB01031255">
    <property type="protein sequence ID" value="RZC39799.1"/>
    <property type="molecule type" value="Genomic_DNA"/>
</dbReference>
<organism evidence="2 3">
    <name type="scientific">Asbolus verrucosus</name>
    <name type="common">Desert ironclad beetle</name>
    <dbReference type="NCBI Taxonomy" id="1661398"/>
    <lineage>
        <taxon>Eukaryota</taxon>
        <taxon>Metazoa</taxon>
        <taxon>Ecdysozoa</taxon>
        <taxon>Arthropoda</taxon>
        <taxon>Hexapoda</taxon>
        <taxon>Insecta</taxon>
        <taxon>Pterygota</taxon>
        <taxon>Neoptera</taxon>
        <taxon>Endopterygota</taxon>
        <taxon>Coleoptera</taxon>
        <taxon>Polyphaga</taxon>
        <taxon>Cucujiformia</taxon>
        <taxon>Tenebrionidae</taxon>
        <taxon>Pimeliinae</taxon>
        <taxon>Asbolus</taxon>
    </lineage>
</organism>
<reference evidence="2 3" key="1">
    <citation type="submission" date="2017-03" db="EMBL/GenBank/DDBJ databases">
        <title>Genome of the blue death feigning beetle - Asbolus verrucosus.</title>
        <authorList>
            <person name="Rider S.D."/>
        </authorList>
    </citation>
    <scope>NUCLEOTIDE SEQUENCE [LARGE SCALE GENOMIC DNA]</scope>
    <source>
        <strain evidence="2">Butters</strain>
        <tissue evidence="2">Head and leg muscle</tissue>
    </source>
</reference>
<evidence type="ECO:0000313" key="3">
    <source>
        <dbReference type="Proteomes" id="UP000292052"/>
    </source>
</evidence>
<feature type="compositionally biased region" description="Basic and acidic residues" evidence="1">
    <location>
        <begin position="38"/>
        <end position="47"/>
    </location>
</feature>
<keyword evidence="3" id="KW-1185">Reference proteome</keyword>
<dbReference type="AlphaFoldDB" id="A0A482W4Z3"/>
<protein>
    <submittedName>
        <fullName evidence="2">Uncharacterized protein</fullName>
    </submittedName>
</protein>
<dbReference type="Proteomes" id="UP000292052">
    <property type="component" value="Unassembled WGS sequence"/>
</dbReference>
<comment type="caution">
    <text evidence="2">The sequence shown here is derived from an EMBL/GenBank/DDBJ whole genome shotgun (WGS) entry which is preliminary data.</text>
</comment>
<sequence length="173" mass="20126">MTDSHEVLIGFILAPEVPNSFQTTSRGGVLSRSNSGDPEEKQTRSEIHSSLDTIHLRSRPISLVEEQGVFFSSYSKRNTFRNECIEEVKDYESYSSRHYSTQFDHSSWRYKHQIPSEHYQATNRDFGGSDYLRTRYQFREQPETNRLDYLSLSLSPPTRCKELSSYAHESLSL</sequence>
<evidence type="ECO:0000256" key="1">
    <source>
        <dbReference type="SAM" id="MobiDB-lite"/>
    </source>
</evidence>
<proteinExistence type="predicted"/>
<accession>A0A482W4Z3</accession>
<evidence type="ECO:0000313" key="2">
    <source>
        <dbReference type="EMBL" id="RZC39799.1"/>
    </source>
</evidence>
<feature type="compositionally biased region" description="Polar residues" evidence="1">
    <location>
        <begin position="22"/>
        <end position="36"/>
    </location>
</feature>
<gene>
    <name evidence="2" type="ORF">BDFB_000271</name>
</gene>
<feature type="region of interest" description="Disordered" evidence="1">
    <location>
        <begin position="22"/>
        <end position="47"/>
    </location>
</feature>